<keyword evidence="2" id="KW-1185">Reference proteome</keyword>
<name>A0ACC6C549_9BURK</name>
<evidence type="ECO:0000313" key="2">
    <source>
        <dbReference type="Proteomes" id="UP001076464"/>
    </source>
</evidence>
<sequence>MFEQLHRIWASLTWLGVEYRLGDAPAAMVIRSAWGSISHPQLQFLIPLIASLFVIVMKKVFSGENMRRGNARKIQREPFPEGRQK</sequence>
<comment type="caution">
    <text evidence="1">The sequence shown here is derived from an EMBL/GenBank/DDBJ whole genome shotgun (WGS) entry which is preliminary data.</text>
</comment>
<proteinExistence type="predicted"/>
<organism evidence="1 2">
    <name type="scientific">Roseateles hydrophilus</name>
    <dbReference type="NCBI Taxonomy" id="2975054"/>
    <lineage>
        <taxon>Bacteria</taxon>
        <taxon>Pseudomonadati</taxon>
        <taxon>Pseudomonadota</taxon>
        <taxon>Betaproteobacteria</taxon>
        <taxon>Burkholderiales</taxon>
        <taxon>Sphaerotilaceae</taxon>
        <taxon>Roseateles</taxon>
    </lineage>
</organism>
<gene>
    <name evidence="1" type="ORF">NYO99_00910</name>
</gene>
<evidence type="ECO:0000313" key="1">
    <source>
        <dbReference type="EMBL" id="MCY4743526.1"/>
    </source>
</evidence>
<dbReference type="Proteomes" id="UP001076464">
    <property type="component" value="Unassembled WGS sequence"/>
</dbReference>
<reference evidence="1" key="1">
    <citation type="submission" date="2022-08" db="EMBL/GenBank/DDBJ databases">
        <title>Genome sequencing of Pelomonas sp. UHG3.</title>
        <authorList>
            <person name="So Y."/>
        </authorList>
    </citation>
    <scope>NUCLEOTIDE SEQUENCE</scope>
    <source>
        <strain evidence="1">UHG3</strain>
    </source>
</reference>
<dbReference type="EMBL" id="JAPPUY010000001">
    <property type="protein sequence ID" value="MCY4743526.1"/>
    <property type="molecule type" value="Genomic_DNA"/>
</dbReference>
<accession>A0ACC6C549</accession>
<protein>
    <submittedName>
        <fullName evidence="1">Uncharacterized protein</fullName>
    </submittedName>
</protein>